<dbReference type="Pfam" id="PF13238">
    <property type="entry name" value="AAA_18"/>
    <property type="match status" value="1"/>
</dbReference>
<dbReference type="Gene3D" id="3.40.50.300">
    <property type="entry name" value="P-loop containing nucleotide triphosphate hydrolases"/>
    <property type="match status" value="1"/>
</dbReference>
<accession>A0AAJ4MU70</accession>
<proteinExistence type="predicted"/>
<evidence type="ECO:0000313" key="2">
    <source>
        <dbReference type="Proteomes" id="UP000662821"/>
    </source>
</evidence>
<organism evidence="1 2">
    <name type="scientific">Janthinobacterium lividum</name>
    <dbReference type="NCBI Taxonomy" id="29581"/>
    <lineage>
        <taxon>Bacteria</taxon>
        <taxon>Pseudomonadati</taxon>
        <taxon>Pseudomonadota</taxon>
        <taxon>Betaproteobacteria</taxon>
        <taxon>Burkholderiales</taxon>
        <taxon>Oxalobacteraceae</taxon>
        <taxon>Janthinobacterium</taxon>
    </lineage>
</organism>
<dbReference type="InterPro" id="IPR027417">
    <property type="entry name" value="P-loop_NTPase"/>
</dbReference>
<dbReference type="AlphaFoldDB" id="A0AAJ4MU70"/>
<dbReference type="EMBL" id="CP071520">
    <property type="protein sequence ID" value="QSX97225.1"/>
    <property type="molecule type" value="Genomic_DNA"/>
</dbReference>
<gene>
    <name evidence="1" type="ORF">J3P46_04530</name>
</gene>
<protein>
    <submittedName>
        <fullName evidence="1">AAA family ATPase</fullName>
    </submittedName>
</protein>
<dbReference type="RefSeq" id="WP_151092552.1">
    <property type="nucleotide sequence ID" value="NZ_CP071520.1"/>
</dbReference>
<reference evidence="1 2" key="1">
    <citation type="submission" date="2021-03" db="EMBL/GenBank/DDBJ databases">
        <title>Draft genome sequence of Janthinobacterium sp. strain PLB02 isolated from infected primmorphs (Lubomirskia baicalensis).</title>
        <authorList>
            <person name="Chernogor L.I."/>
            <person name="Belikov S.I."/>
            <person name="Petrushin I.S."/>
        </authorList>
    </citation>
    <scope>NUCLEOTIDE SEQUENCE [LARGE SCALE GENOMIC DNA]</scope>
    <source>
        <strain evidence="1 2">PLB02</strain>
    </source>
</reference>
<sequence length="186" mass="20223">MKSIFLNGTVGVGKSTIAEHLGACLAARSTPHAVIDLDSIRQYWPASARDPFNLEIELLNLAALAANFERAGAQYLVIAGVIESVNSAARYRAALRGKSLFICRLMAPSEVILRRLQVRHQNDSKALQWHLQRSLELDLILRDANVDDTVIECAGSSPHEIAETVFSVVGCATGTALPANNQIRFS</sequence>
<dbReference type="SUPFAM" id="SSF52540">
    <property type="entry name" value="P-loop containing nucleoside triphosphate hydrolases"/>
    <property type="match status" value="1"/>
</dbReference>
<name>A0AAJ4MU70_9BURK</name>
<dbReference type="Proteomes" id="UP000662821">
    <property type="component" value="Chromosome"/>
</dbReference>
<evidence type="ECO:0000313" key="1">
    <source>
        <dbReference type="EMBL" id="QSX97225.1"/>
    </source>
</evidence>